<name>A0A317PDI9_9HYPH</name>
<dbReference type="AlphaFoldDB" id="A0A317PDI9"/>
<dbReference type="EMBL" id="QGTR01000006">
    <property type="protein sequence ID" value="PWV97609.1"/>
    <property type="molecule type" value="Genomic_DNA"/>
</dbReference>
<dbReference type="OrthoDB" id="7392124at2"/>
<dbReference type="Proteomes" id="UP000246352">
    <property type="component" value="Unassembled WGS sequence"/>
</dbReference>
<feature type="region of interest" description="Disordered" evidence="1">
    <location>
        <begin position="80"/>
        <end position="99"/>
    </location>
</feature>
<organism evidence="2 3">
    <name type="scientific">Hoeflea marina</name>
    <dbReference type="NCBI Taxonomy" id="274592"/>
    <lineage>
        <taxon>Bacteria</taxon>
        <taxon>Pseudomonadati</taxon>
        <taxon>Pseudomonadota</taxon>
        <taxon>Alphaproteobacteria</taxon>
        <taxon>Hyphomicrobiales</taxon>
        <taxon>Rhizobiaceae</taxon>
        <taxon>Hoeflea</taxon>
    </lineage>
</organism>
<proteinExistence type="predicted"/>
<dbReference type="Pfam" id="PF04380">
    <property type="entry name" value="BMFP"/>
    <property type="match status" value="1"/>
</dbReference>
<dbReference type="InterPro" id="IPR007475">
    <property type="entry name" value="UbiK"/>
</dbReference>
<evidence type="ECO:0000313" key="3">
    <source>
        <dbReference type="Proteomes" id="UP000246352"/>
    </source>
</evidence>
<dbReference type="RefSeq" id="WP_110033912.1">
    <property type="nucleotide sequence ID" value="NZ_QGTR01000006.1"/>
</dbReference>
<comment type="caution">
    <text evidence="2">The sequence shown here is derived from an EMBL/GenBank/DDBJ whole genome shotgun (WGS) entry which is preliminary data.</text>
</comment>
<evidence type="ECO:0000313" key="2">
    <source>
        <dbReference type="EMBL" id="PWV97609.1"/>
    </source>
</evidence>
<gene>
    <name evidence="2" type="ORF">DFR52_106132</name>
</gene>
<evidence type="ECO:0000256" key="1">
    <source>
        <dbReference type="SAM" id="MobiDB-lite"/>
    </source>
</evidence>
<sequence>MTNGPNRILDELAKLMTDAAGAAQGVRKEVETAGRAQIERLLNSMDLVKREEFDAVRDMAVRAREENDALSARLAALEARLGEPEAAATPKSAPDGPSM</sequence>
<reference evidence="2 3" key="1">
    <citation type="submission" date="2018-05" db="EMBL/GenBank/DDBJ databases">
        <title>Genomic Encyclopedia of Type Strains, Phase IV (KMG-IV): sequencing the most valuable type-strain genomes for metagenomic binning, comparative biology and taxonomic classification.</title>
        <authorList>
            <person name="Goeker M."/>
        </authorList>
    </citation>
    <scope>NUCLEOTIDE SEQUENCE [LARGE SCALE GENOMIC DNA]</scope>
    <source>
        <strain evidence="2 3">DSM 16791</strain>
    </source>
</reference>
<accession>A0A317PDI9</accession>
<dbReference type="GO" id="GO:0005829">
    <property type="term" value="C:cytosol"/>
    <property type="evidence" value="ECO:0007669"/>
    <property type="project" value="TreeGrafter"/>
</dbReference>
<dbReference type="PANTHER" id="PTHR38040:SF1">
    <property type="entry name" value="UBIQUINONE BIOSYNTHESIS ACCESSORY FACTOR UBIK"/>
    <property type="match status" value="1"/>
</dbReference>
<keyword evidence="3" id="KW-1185">Reference proteome</keyword>
<protein>
    <submittedName>
        <fullName evidence="2">BMFP domain-containing protein YqiC</fullName>
    </submittedName>
</protein>
<dbReference type="PANTHER" id="PTHR38040">
    <property type="entry name" value="UBIQUINONE BIOSYNTHESIS ACCESSORY FACTOR UBIK"/>
    <property type="match status" value="1"/>
</dbReference>